<dbReference type="RefSeq" id="WP_133532617.1">
    <property type="nucleotide sequence ID" value="NZ_SNXR01000012.1"/>
</dbReference>
<dbReference type="Pfam" id="PF01648">
    <property type="entry name" value="ACPS"/>
    <property type="match status" value="1"/>
</dbReference>
<dbReference type="GO" id="GO:0008897">
    <property type="term" value="F:holo-[acyl-carrier-protein] synthase activity"/>
    <property type="evidence" value="ECO:0007669"/>
    <property type="project" value="InterPro"/>
</dbReference>
<dbReference type="Proteomes" id="UP000295260">
    <property type="component" value="Unassembled WGS sequence"/>
</dbReference>
<comment type="caution">
    <text evidence="3">The sequence shown here is derived from an EMBL/GenBank/DDBJ whole genome shotgun (WGS) entry which is preliminary data.</text>
</comment>
<dbReference type="EMBL" id="SNXR01000012">
    <property type="protein sequence ID" value="TDP60341.1"/>
    <property type="molecule type" value="Genomic_DNA"/>
</dbReference>
<dbReference type="OrthoDB" id="1190494at2"/>
<proteinExistence type="predicted"/>
<gene>
    <name evidence="3" type="ORF">BC748_1327</name>
</gene>
<name>A0A4R6QD20_9FLAO</name>
<evidence type="ECO:0000313" key="3">
    <source>
        <dbReference type="EMBL" id="TDP60341.1"/>
    </source>
</evidence>
<evidence type="ECO:0000256" key="1">
    <source>
        <dbReference type="ARBA" id="ARBA00022679"/>
    </source>
</evidence>
<dbReference type="InterPro" id="IPR037143">
    <property type="entry name" value="4-PPantetheinyl_Trfase_dom_sf"/>
</dbReference>
<evidence type="ECO:0000313" key="4">
    <source>
        <dbReference type="Proteomes" id="UP000295260"/>
    </source>
</evidence>
<organism evidence="3 4">
    <name type="scientific">Flavobacterium dankookense</name>
    <dbReference type="NCBI Taxonomy" id="706186"/>
    <lineage>
        <taxon>Bacteria</taxon>
        <taxon>Pseudomonadati</taxon>
        <taxon>Bacteroidota</taxon>
        <taxon>Flavobacteriia</taxon>
        <taxon>Flavobacteriales</taxon>
        <taxon>Flavobacteriaceae</taxon>
        <taxon>Flavobacterium</taxon>
    </lineage>
</organism>
<keyword evidence="4" id="KW-1185">Reference proteome</keyword>
<dbReference type="Gene3D" id="3.90.470.20">
    <property type="entry name" value="4'-phosphopantetheinyl transferase domain"/>
    <property type="match status" value="2"/>
</dbReference>
<accession>A0A4R6QD20</accession>
<dbReference type="AlphaFoldDB" id="A0A4R6QD20"/>
<feature type="domain" description="4'-phosphopantetheinyl transferase" evidence="2">
    <location>
        <begin position="110"/>
        <end position="205"/>
    </location>
</feature>
<keyword evidence="1 3" id="KW-0808">Transferase</keyword>
<sequence>MPLHKVVYLSNNTKLYLWKITEDFDTLFNEVSLKDSSLKRLKDMKSESHQKGFLAVRMLLKYLDYTDFDLYYDEFGKPHIKPQGCSIKEVEISISHSNDFSAVVISEQKVGLDLEQLKEKTLKIAPRFMDVSHLDNLSQEEKIKKATVVWGIKECIFKIKNEKGISFPNHIFEDDFSFEDKKSTATLIFNGKEENFNIQFDAVEDYIFVCAFQN</sequence>
<dbReference type="GO" id="GO:0000287">
    <property type="term" value="F:magnesium ion binding"/>
    <property type="evidence" value="ECO:0007669"/>
    <property type="project" value="InterPro"/>
</dbReference>
<reference evidence="3 4" key="1">
    <citation type="submission" date="2019-03" db="EMBL/GenBank/DDBJ databases">
        <title>Genomic Encyclopedia of Archaeal and Bacterial Type Strains, Phase II (KMG-II): from individual species to whole genera.</title>
        <authorList>
            <person name="Goeker M."/>
        </authorList>
    </citation>
    <scope>NUCLEOTIDE SEQUENCE [LARGE SCALE GENOMIC DNA]</scope>
    <source>
        <strain evidence="3 4">DSM 25687</strain>
    </source>
</reference>
<evidence type="ECO:0000259" key="2">
    <source>
        <dbReference type="Pfam" id="PF01648"/>
    </source>
</evidence>
<protein>
    <submittedName>
        <fullName evidence="3">Phosphopantetheinyl transferase</fullName>
    </submittedName>
</protein>
<dbReference type="SUPFAM" id="SSF56214">
    <property type="entry name" value="4'-phosphopantetheinyl transferase"/>
    <property type="match status" value="1"/>
</dbReference>
<dbReference type="InterPro" id="IPR008278">
    <property type="entry name" value="4-PPantetheinyl_Trfase_dom"/>
</dbReference>